<protein>
    <submittedName>
        <fullName evidence="3">Uncharacterized protein</fullName>
    </submittedName>
</protein>
<feature type="transmembrane region" description="Helical" evidence="1">
    <location>
        <begin position="99"/>
        <end position="118"/>
    </location>
</feature>
<comment type="caution">
    <text evidence="3">The sequence shown here is derived from an EMBL/GenBank/DDBJ whole genome shotgun (WGS) entry which is preliminary data.</text>
</comment>
<dbReference type="RefSeq" id="WP_048194369.1">
    <property type="nucleotide sequence ID" value="NZ_CAJNAQ010000005.1"/>
</dbReference>
<organism evidence="3 4">
    <name type="scientific">Candidatus Nitrosotenuis uzonensis</name>
    <dbReference type="NCBI Taxonomy" id="1407055"/>
    <lineage>
        <taxon>Archaea</taxon>
        <taxon>Nitrososphaerota</taxon>
        <taxon>Candidatus Nitrosotenuis</taxon>
    </lineage>
</organism>
<accession>V6AR07</accession>
<feature type="transmembrane region" description="Helical" evidence="1">
    <location>
        <begin position="28"/>
        <end position="45"/>
    </location>
</feature>
<dbReference type="AlphaFoldDB" id="V6AR07"/>
<reference evidence="3" key="1">
    <citation type="journal article" date="2013" name="PLoS ONE">
        <title>Enrichment and Genome Sequence of the Group I.1a Ammonia-Oxidizing Archaeon ?Ca. Nitrosotenuis uzonensis? Representing a Clade Globally.</title>
        <authorList>
            <person name="Lebedeva E.V."/>
            <person name="Hatzenpichler R."/>
            <person name="Pelletier E."/>
            <person name="Schuster N."/>
            <person name="Hauzmayer S."/>
            <person name="Bulaev A."/>
            <person name="Grigor'eva N.V."/>
            <person name="Galushko A."/>
            <person name="Schmid M."/>
            <person name="Palatinszky M."/>
            <person name="Le Paslier D."/>
            <person name="Daims H."/>
            <person name="Wagner M."/>
        </authorList>
    </citation>
    <scope>NUCLEOTIDE SEQUENCE [LARGE SCALE GENOMIC DNA]</scope>
    <source>
        <strain evidence="3">N4</strain>
    </source>
</reference>
<keyword evidence="1" id="KW-1133">Transmembrane helix</keyword>
<evidence type="ECO:0000256" key="1">
    <source>
        <dbReference type="SAM" id="Phobius"/>
    </source>
</evidence>
<reference evidence="3" key="2">
    <citation type="submission" date="2013-10" db="EMBL/GenBank/DDBJ databases">
        <authorList>
            <person name="Regsiter A."/>
        </authorList>
    </citation>
    <scope>NUCLEOTIDE SEQUENCE</scope>
    <source>
        <strain evidence="3">N4</strain>
    </source>
</reference>
<evidence type="ECO:0000313" key="2">
    <source>
        <dbReference type="EMBL" id="CAE6492624.1"/>
    </source>
</evidence>
<dbReference type="EMBL" id="CAJNAQ010000005">
    <property type="protein sequence ID" value="CAE6492624.1"/>
    <property type="molecule type" value="Genomic_DNA"/>
</dbReference>
<keyword evidence="1" id="KW-0472">Membrane</keyword>
<keyword evidence="1" id="KW-0812">Transmembrane</keyword>
<evidence type="ECO:0000313" key="3">
    <source>
        <dbReference type="EMBL" id="CDI05024.1"/>
    </source>
</evidence>
<sequence length="132" mass="15369">MFADMRTAMPMAAALILYFYFRPGVPEYLLLPFFAVWIFCYYFDLRITISNLQLLEHERNLVFPILYRKMGKKAVPVQFLVETATIVIIAIIFEHAINVVSISIVSFVFGISHLEAYFSNKFLVKKIGKKYL</sequence>
<proteinExistence type="predicted"/>
<dbReference type="Proteomes" id="UP000018159">
    <property type="component" value="Unassembled WGS sequence"/>
</dbReference>
<evidence type="ECO:0000313" key="4">
    <source>
        <dbReference type="Proteomes" id="UP000018159"/>
    </source>
</evidence>
<dbReference type="EMBL" id="CBTY010000006">
    <property type="protein sequence ID" value="CDI05024.1"/>
    <property type="molecule type" value="Genomic_DNA"/>
</dbReference>
<gene>
    <name evidence="3" type="ORF">NITUZ_140099</name>
    <name evidence="2" type="ORF">NUZ5A_50060</name>
</gene>
<dbReference type="STRING" id="1407055.NITUZ_140099"/>
<reference evidence="2" key="3">
    <citation type="submission" date="2021-02" db="EMBL/GenBank/DDBJ databases">
        <authorList>
            <person name="Han P."/>
        </authorList>
    </citation>
    <scope>NUCLEOTIDE SEQUENCE</scope>
    <source>
        <strain evidence="2">Candidatus Nitrosotenuis uzonensis 5A</strain>
    </source>
</reference>
<dbReference type="Proteomes" id="UP000655759">
    <property type="component" value="Unassembled WGS sequence"/>
</dbReference>
<keyword evidence="4" id="KW-1185">Reference proteome</keyword>
<feature type="transmembrane region" description="Helical" evidence="1">
    <location>
        <begin position="74"/>
        <end position="93"/>
    </location>
</feature>
<name>V6AR07_9ARCH</name>